<accession>A0A3R9QHT6</accession>
<proteinExistence type="predicted"/>
<dbReference type="RefSeq" id="WP_125559646.1">
    <property type="nucleotide sequence ID" value="NZ_RBVX01000030.1"/>
</dbReference>
<dbReference type="OrthoDB" id="2959394at2"/>
<feature type="chain" id="PRO_5018781168" evidence="1">
    <location>
        <begin position="26"/>
        <end position="269"/>
    </location>
</feature>
<keyword evidence="3" id="KW-1185">Reference proteome</keyword>
<dbReference type="Proteomes" id="UP000275076">
    <property type="component" value="Unassembled WGS sequence"/>
</dbReference>
<evidence type="ECO:0000313" key="2">
    <source>
        <dbReference type="EMBL" id="RSL30933.1"/>
    </source>
</evidence>
<dbReference type="EMBL" id="RBVX01000030">
    <property type="protein sequence ID" value="RSL30933.1"/>
    <property type="molecule type" value="Genomic_DNA"/>
</dbReference>
<dbReference type="AlphaFoldDB" id="A0A3R9QHT6"/>
<gene>
    <name evidence="2" type="ORF">D7Z54_23495</name>
</gene>
<evidence type="ECO:0000313" key="3">
    <source>
        <dbReference type="Proteomes" id="UP000275076"/>
    </source>
</evidence>
<reference evidence="2 3" key="1">
    <citation type="submission" date="2018-10" db="EMBL/GenBank/DDBJ databases">
        <title>Draft genome sequence of Bacillus salarius IM0101, isolated from a hypersaline soil in Inner Mongolia, China.</title>
        <authorList>
            <person name="Yamprayoonswat W."/>
            <person name="Boonvisut S."/>
            <person name="Jumpathong W."/>
            <person name="Sittihan S."/>
            <person name="Ruangsuj P."/>
            <person name="Wanthongcharoen S."/>
            <person name="Thongpramul N."/>
            <person name="Pimmason S."/>
            <person name="Yu B."/>
            <person name="Yasawong M."/>
        </authorList>
    </citation>
    <scope>NUCLEOTIDE SEQUENCE [LARGE SCALE GENOMIC DNA]</scope>
    <source>
        <strain evidence="2 3">IM0101</strain>
    </source>
</reference>
<feature type="signal peptide" evidence="1">
    <location>
        <begin position="1"/>
        <end position="25"/>
    </location>
</feature>
<sequence>MKVTLKWLLLFVFLYLSSITEQANASPLQKEKQVDIFENPENIFVTSESFIEVLHISDEDEYIMEWTGNSETMDKTDAQQVITFLFEDGYVKDLSSAWSEGENDVSAAKQILSEDSSRYNAISFHYATKAPVFSYDWSETALYVFDTPMTDLHSFKKPKSKEENKSQQVLDTIINQQQDHIIRIIREKAELSEDELLFPLYDVKTWKTIINASDYHFPQNKVEKIWSDIYQQLVEETKKLRSDHKKGMPFISWNKDNKELSLYIHYGHA</sequence>
<evidence type="ECO:0000256" key="1">
    <source>
        <dbReference type="SAM" id="SignalP"/>
    </source>
</evidence>
<name>A0A3R9QHT6_9BACI</name>
<comment type="caution">
    <text evidence="2">The sequence shown here is derived from an EMBL/GenBank/DDBJ whole genome shotgun (WGS) entry which is preliminary data.</text>
</comment>
<organism evidence="2 3">
    <name type="scientific">Salibacterium salarium</name>
    <dbReference type="NCBI Taxonomy" id="284579"/>
    <lineage>
        <taxon>Bacteria</taxon>
        <taxon>Bacillati</taxon>
        <taxon>Bacillota</taxon>
        <taxon>Bacilli</taxon>
        <taxon>Bacillales</taxon>
        <taxon>Bacillaceae</taxon>
    </lineage>
</organism>
<keyword evidence="1" id="KW-0732">Signal</keyword>
<protein>
    <submittedName>
        <fullName evidence="2">Uncharacterized protein</fullName>
    </submittedName>
</protein>